<dbReference type="InterPro" id="IPR038080">
    <property type="entry name" value="KapB_sf"/>
</dbReference>
<dbReference type="SUPFAM" id="SSF141251">
    <property type="entry name" value="Kinase-associated protein B-like"/>
    <property type="match status" value="1"/>
</dbReference>
<organism evidence="1 2">
    <name type="scientific">Ectobacillus antri</name>
    <dbReference type="NCBI Taxonomy" id="2486280"/>
    <lineage>
        <taxon>Bacteria</taxon>
        <taxon>Bacillati</taxon>
        <taxon>Bacillota</taxon>
        <taxon>Bacilli</taxon>
        <taxon>Bacillales</taxon>
        <taxon>Bacillaceae</taxon>
        <taxon>Ectobacillus</taxon>
    </lineage>
</organism>
<dbReference type="SMART" id="SM01298">
    <property type="entry name" value="KapB"/>
    <property type="match status" value="1"/>
</dbReference>
<dbReference type="Proteomes" id="UP001218246">
    <property type="component" value="Unassembled WGS sequence"/>
</dbReference>
<name>A0ABT6HAG0_9BACI</name>
<dbReference type="RefSeq" id="WP_278018594.1">
    <property type="nucleotide sequence ID" value="NZ_JARRRY010000023.1"/>
</dbReference>
<evidence type="ECO:0000313" key="2">
    <source>
        <dbReference type="Proteomes" id="UP001218246"/>
    </source>
</evidence>
<accession>A0ABT6HAG0</accession>
<proteinExistence type="predicted"/>
<dbReference type="GO" id="GO:0016301">
    <property type="term" value="F:kinase activity"/>
    <property type="evidence" value="ECO:0007669"/>
    <property type="project" value="UniProtKB-KW"/>
</dbReference>
<keyword evidence="1" id="KW-0418">Kinase</keyword>
<comment type="caution">
    <text evidence="1">The sequence shown here is derived from an EMBL/GenBank/DDBJ whole genome shotgun (WGS) entry which is preliminary data.</text>
</comment>
<evidence type="ECO:0000313" key="1">
    <source>
        <dbReference type="EMBL" id="MDG5755346.1"/>
    </source>
</evidence>
<sequence length="123" mass="14184">MEVGTIVKGFYKTGTYIGEITAVRPQHYLVKVLAVVKHPTQGDLHSIRQVDVPLFHERRALAYREQTNIPIHMVKPYEGEVPDYKESLRLALEAQIAELQEENSPWAKRCLENLAVLQKEYKL</sequence>
<keyword evidence="1" id="KW-0808">Transferase</keyword>
<dbReference type="InterPro" id="IPR014916">
    <property type="entry name" value="KapB"/>
</dbReference>
<keyword evidence="2" id="KW-1185">Reference proteome</keyword>
<gene>
    <name evidence="1" type="ORF">P6P90_15700</name>
</gene>
<dbReference type="Pfam" id="PF08810">
    <property type="entry name" value="KapB"/>
    <property type="match status" value="1"/>
</dbReference>
<reference evidence="1 2" key="1">
    <citation type="submission" date="2023-04" db="EMBL/GenBank/DDBJ databases">
        <title>Ectobacillus antri isolated from activated sludge.</title>
        <authorList>
            <person name="Yan P."/>
            <person name="Liu X."/>
        </authorList>
    </citation>
    <scope>NUCLEOTIDE SEQUENCE [LARGE SCALE GENOMIC DNA]</scope>
    <source>
        <strain evidence="1 2">C18H</strain>
    </source>
</reference>
<keyword evidence="1" id="KW-0449">Lipoprotein</keyword>
<protein>
    <submittedName>
        <fullName evidence="1">Kinase-associated lipoprotein B</fullName>
    </submittedName>
</protein>
<dbReference type="Gene3D" id="2.30.30.430">
    <property type="entry name" value="Kinase associated protein B domain"/>
    <property type="match status" value="1"/>
</dbReference>
<dbReference type="EMBL" id="JARULN010000025">
    <property type="protein sequence ID" value="MDG5755346.1"/>
    <property type="molecule type" value="Genomic_DNA"/>
</dbReference>